<dbReference type="SMART" id="SM00320">
    <property type="entry name" value="WD40"/>
    <property type="match status" value="2"/>
</dbReference>
<keyword evidence="5" id="KW-0853">WD repeat</keyword>
<dbReference type="InterPro" id="IPR015943">
    <property type="entry name" value="WD40/YVTN_repeat-like_dom_sf"/>
</dbReference>
<dbReference type="AlphaFoldDB" id="A0AAW1PFX0"/>
<evidence type="ECO:0000313" key="8">
    <source>
        <dbReference type="Proteomes" id="UP001465755"/>
    </source>
</evidence>
<dbReference type="PANTHER" id="PTHR13083">
    <property type="entry name" value="WD REPEAT-CONTAINING PROTEIN 91"/>
    <property type="match status" value="1"/>
</dbReference>
<dbReference type="GO" id="GO:0031901">
    <property type="term" value="C:early endosome membrane"/>
    <property type="evidence" value="ECO:0007669"/>
    <property type="project" value="UniProtKB-SubCell"/>
</dbReference>
<dbReference type="Pfam" id="PF23138">
    <property type="entry name" value="CTLH_Armc9"/>
    <property type="match status" value="1"/>
</dbReference>
<sequence length="394" mass="43768">MEAISYLDSLVKEYLLFRGFAKTVSALNADCKHDPGLGYQGQQISDHLFNTLIPQHRTEDLVALLKFLQSRIFCKLPEHLASSAGQLETAVLRLFLVVAIQKKKQHRVQELFQSEGDRLLTGDQADTWGLWYGLPCLNNPQQDHRFQVYFTGDWARMVEASFRNFLSEALLHLPLPALLRFDADKRQRMALQVQVSRLQGPHEHLLGHDSAVHAMAYSADGGNLASGDAGGVVRIWAPYRPGRGNAERTAVLLCGAPVTALAWDTRTDKVMLVGTQGKGIKAWHADTKRMVSQVRLDAGAPDVLDLACSPTEPVFACIAGQWEKDRRACGVLSLWNMRTFRKVHSVVLPGGMCLLWWKPWGCLLPAQWHVAGVGGVFPSGPPTPIFNTPSHCHR</sequence>
<dbReference type="InterPro" id="IPR039724">
    <property type="entry name" value="WDR91"/>
</dbReference>
<dbReference type="GO" id="GO:0031902">
    <property type="term" value="C:late endosome membrane"/>
    <property type="evidence" value="ECO:0007669"/>
    <property type="project" value="UniProtKB-SubCell"/>
</dbReference>
<dbReference type="InterPro" id="IPR001680">
    <property type="entry name" value="WD40_rpt"/>
</dbReference>
<evidence type="ECO:0000256" key="2">
    <source>
        <dbReference type="ARBA" id="ARBA00004414"/>
    </source>
</evidence>
<dbReference type="Proteomes" id="UP001465755">
    <property type="component" value="Unassembled WGS sequence"/>
</dbReference>
<dbReference type="PROSITE" id="PS50082">
    <property type="entry name" value="WD_REPEATS_2"/>
    <property type="match status" value="1"/>
</dbReference>
<evidence type="ECO:0000256" key="4">
    <source>
        <dbReference type="ARBA" id="ARBA00022753"/>
    </source>
</evidence>
<evidence type="ECO:0000256" key="3">
    <source>
        <dbReference type="ARBA" id="ARBA00006128"/>
    </source>
</evidence>
<accession>A0AAW1PFX0</accession>
<gene>
    <name evidence="7" type="ORF">WJX73_002583</name>
</gene>
<dbReference type="PROSITE" id="PS50294">
    <property type="entry name" value="WD_REPEATS_REGION"/>
    <property type="match status" value="1"/>
</dbReference>
<organism evidence="7 8">
    <name type="scientific">Symbiochloris irregularis</name>
    <dbReference type="NCBI Taxonomy" id="706552"/>
    <lineage>
        <taxon>Eukaryota</taxon>
        <taxon>Viridiplantae</taxon>
        <taxon>Chlorophyta</taxon>
        <taxon>core chlorophytes</taxon>
        <taxon>Trebouxiophyceae</taxon>
        <taxon>Trebouxiales</taxon>
        <taxon>Trebouxiaceae</taxon>
        <taxon>Symbiochloris</taxon>
    </lineage>
</organism>
<dbReference type="InterPro" id="IPR056327">
    <property type="entry name" value="ARMC9_CTLH-like_dom"/>
</dbReference>
<evidence type="ECO:0000256" key="1">
    <source>
        <dbReference type="ARBA" id="ARBA00004220"/>
    </source>
</evidence>
<dbReference type="PANTHER" id="PTHR13083:SF3">
    <property type="entry name" value="WD REPEAT-CONTAINING PROTEIN 91"/>
    <property type="match status" value="1"/>
</dbReference>
<comment type="caution">
    <text evidence="7">The sequence shown here is derived from an EMBL/GenBank/DDBJ whole genome shotgun (WGS) entry which is preliminary data.</text>
</comment>
<keyword evidence="8" id="KW-1185">Reference proteome</keyword>
<protein>
    <recommendedName>
        <fullName evidence="6">ARMC9 CTLH-like domain-containing protein</fullName>
    </recommendedName>
</protein>
<dbReference type="GO" id="GO:0045022">
    <property type="term" value="P:early endosome to late endosome transport"/>
    <property type="evidence" value="ECO:0007669"/>
    <property type="project" value="InterPro"/>
</dbReference>
<dbReference type="Gene3D" id="2.130.10.10">
    <property type="entry name" value="YVTN repeat-like/Quinoprotein amine dehydrogenase"/>
    <property type="match status" value="1"/>
</dbReference>
<dbReference type="PROSITE" id="PS50896">
    <property type="entry name" value="LISH"/>
    <property type="match status" value="1"/>
</dbReference>
<dbReference type="InterPro" id="IPR006594">
    <property type="entry name" value="LisH"/>
</dbReference>
<keyword evidence="4" id="KW-0967">Endosome</keyword>
<dbReference type="EMBL" id="JALJOQ010000023">
    <property type="protein sequence ID" value="KAK9808419.1"/>
    <property type="molecule type" value="Genomic_DNA"/>
</dbReference>
<evidence type="ECO:0000313" key="7">
    <source>
        <dbReference type="EMBL" id="KAK9808419.1"/>
    </source>
</evidence>
<proteinExistence type="inferred from homology"/>
<comment type="subcellular location">
    <subcellularLocation>
        <location evidence="1">Early endosome membrane</location>
        <topology evidence="1">Peripheral membrane protein</topology>
    </subcellularLocation>
    <subcellularLocation>
        <location evidence="2">Late endosome membrane</location>
    </subcellularLocation>
</comment>
<dbReference type="GO" id="GO:0141039">
    <property type="term" value="F:phosphatidylinositol 3-kinase inhibitor activity"/>
    <property type="evidence" value="ECO:0007669"/>
    <property type="project" value="InterPro"/>
</dbReference>
<name>A0AAW1PFX0_9CHLO</name>
<comment type="similarity">
    <text evidence="3">Belongs to the WD repeat WDR91 family.</text>
</comment>
<evidence type="ECO:0000259" key="6">
    <source>
        <dbReference type="Pfam" id="PF23138"/>
    </source>
</evidence>
<evidence type="ECO:0000256" key="5">
    <source>
        <dbReference type="PROSITE-ProRule" id="PRU00221"/>
    </source>
</evidence>
<dbReference type="InterPro" id="IPR036322">
    <property type="entry name" value="WD40_repeat_dom_sf"/>
</dbReference>
<feature type="domain" description="ARMC9 CTLH-like" evidence="6">
    <location>
        <begin position="51"/>
        <end position="169"/>
    </location>
</feature>
<dbReference type="Pfam" id="PF00400">
    <property type="entry name" value="WD40"/>
    <property type="match status" value="1"/>
</dbReference>
<feature type="repeat" description="WD" evidence="5">
    <location>
        <begin position="205"/>
        <end position="236"/>
    </location>
</feature>
<reference evidence="7 8" key="1">
    <citation type="journal article" date="2024" name="Nat. Commun.">
        <title>Phylogenomics reveals the evolutionary origins of lichenization in chlorophyte algae.</title>
        <authorList>
            <person name="Puginier C."/>
            <person name="Libourel C."/>
            <person name="Otte J."/>
            <person name="Skaloud P."/>
            <person name="Haon M."/>
            <person name="Grisel S."/>
            <person name="Petersen M."/>
            <person name="Berrin J.G."/>
            <person name="Delaux P.M."/>
            <person name="Dal Grande F."/>
            <person name="Keller J."/>
        </authorList>
    </citation>
    <scope>NUCLEOTIDE SEQUENCE [LARGE SCALE GENOMIC DNA]</scope>
    <source>
        <strain evidence="7 8">SAG 2036</strain>
    </source>
</reference>
<dbReference type="GO" id="GO:0051898">
    <property type="term" value="P:negative regulation of phosphatidylinositol 3-kinase/protein kinase B signal transduction"/>
    <property type="evidence" value="ECO:0007669"/>
    <property type="project" value="InterPro"/>
</dbReference>
<dbReference type="SUPFAM" id="SSF50978">
    <property type="entry name" value="WD40 repeat-like"/>
    <property type="match status" value="1"/>
</dbReference>